<evidence type="ECO:0000259" key="1">
    <source>
        <dbReference type="PROSITE" id="PS51186"/>
    </source>
</evidence>
<comment type="caution">
    <text evidence="2">The sequence shown here is derived from an EMBL/GenBank/DDBJ whole genome shotgun (WGS) entry which is preliminary data.</text>
</comment>
<accession>A0A125W8G6</accession>
<proteinExistence type="predicted"/>
<keyword evidence="2" id="KW-0808">Transferase</keyword>
<dbReference type="PROSITE" id="PS51186">
    <property type="entry name" value="GNAT"/>
    <property type="match status" value="1"/>
</dbReference>
<sequence length="170" mass="19365">MLMSELVVIREMQEKDILALDTQFVQQGWPSRQEILMNYLEEQLVKQRTVFVAEKKATLLGYVTLLPLAKEGPFKNLYPEIADFNVFLPFQKQGVGRLLLNRAENVAKSYADTVSLGVGLHPGYGAAQRLYIKQGYVPDGSGVWFQNKQLKPNERCVNDDELVLYLSKKL</sequence>
<feature type="domain" description="N-acetyltransferase" evidence="1">
    <location>
        <begin position="7"/>
        <end position="170"/>
    </location>
</feature>
<dbReference type="InterPro" id="IPR016181">
    <property type="entry name" value="Acyl_CoA_acyltransferase"/>
</dbReference>
<organism evidence="2 3">
    <name type="scientific">Enterococcus faecalis TX4248</name>
    <dbReference type="NCBI Taxonomy" id="749495"/>
    <lineage>
        <taxon>Bacteria</taxon>
        <taxon>Bacillati</taxon>
        <taxon>Bacillota</taxon>
        <taxon>Bacilli</taxon>
        <taxon>Lactobacillales</taxon>
        <taxon>Enterococcaceae</taxon>
        <taxon>Enterococcus</taxon>
    </lineage>
</organism>
<dbReference type="EMBL" id="AEBR01000025">
    <property type="protein sequence ID" value="EFM83488.1"/>
    <property type="molecule type" value="Genomic_DNA"/>
</dbReference>
<dbReference type="Gene3D" id="3.40.630.30">
    <property type="match status" value="1"/>
</dbReference>
<dbReference type="Proteomes" id="UP000004846">
    <property type="component" value="Unassembled WGS sequence"/>
</dbReference>
<dbReference type="SUPFAM" id="SSF55729">
    <property type="entry name" value="Acyl-CoA N-acyltransferases (Nat)"/>
    <property type="match status" value="1"/>
</dbReference>
<reference evidence="2 3" key="1">
    <citation type="submission" date="2010-07" db="EMBL/GenBank/DDBJ databases">
        <authorList>
            <person name="Sid Ahmed O."/>
        </authorList>
    </citation>
    <scope>NUCLEOTIDE SEQUENCE [LARGE SCALE GENOMIC DNA]</scope>
    <source>
        <strain evidence="2 3">TX4248</strain>
    </source>
</reference>
<dbReference type="RefSeq" id="WP_002384748.1">
    <property type="nucleotide sequence ID" value="NZ_GL454430.1"/>
</dbReference>
<name>A0A125W8G6_ENTFL</name>
<dbReference type="CDD" id="cd04301">
    <property type="entry name" value="NAT_SF"/>
    <property type="match status" value="1"/>
</dbReference>
<dbReference type="InterPro" id="IPR000182">
    <property type="entry name" value="GNAT_dom"/>
</dbReference>
<protein>
    <submittedName>
        <fullName evidence="2">Acetyltransferase, GNAT family</fullName>
    </submittedName>
</protein>
<evidence type="ECO:0000313" key="3">
    <source>
        <dbReference type="Proteomes" id="UP000004846"/>
    </source>
</evidence>
<dbReference type="AlphaFoldDB" id="A0A125W8G6"/>
<dbReference type="GeneID" id="60893475"/>
<gene>
    <name evidence="2" type="ORF">HMPREF9498_00946</name>
</gene>
<dbReference type="GO" id="GO:0016747">
    <property type="term" value="F:acyltransferase activity, transferring groups other than amino-acyl groups"/>
    <property type="evidence" value="ECO:0007669"/>
    <property type="project" value="InterPro"/>
</dbReference>
<dbReference type="HOGENOM" id="CLU_121411_0_0_9"/>
<dbReference type="Pfam" id="PF00583">
    <property type="entry name" value="Acetyltransf_1"/>
    <property type="match status" value="1"/>
</dbReference>
<evidence type="ECO:0000313" key="2">
    <source>
        <dbReference type="EMBL" id="EFM83488.1"/>
    </source>
</evidence>